<dbReference type="InterPro" id="IPR038695">
    <property type="entry name" value="Saro_0823-like_sf"/>
</dbReference>
<dbReference type="Gene3D" id="2.60.120.1140">
    <property type="entry name" value="Protein of unknown function DUF192"/>
    <property type="match status" value="1"/>
</dbReference>
<evidence type="ECO:0000313" key="2">
    <source>
        <dbReference type="EMBL" id="MCC0179095.1"/>
    </source>
</evidence>
<evidence type="ECO:0000313" key="3">
    <source>
        <dbReference type="Proteomes" id="UP000729733"/>
    </source>
</evidence>
<dbReference type="PANTHER" id="PTHR37953">
    <property type="entry name" value="UPF0127 PROTEIN MJ1496"/>
    <property type="match status" value="1"/>
</dbReference>
<reference evidence="2" key="1">
    <citation type="journal article" date="2021" name="Antonie Van Leeuwenhoek">
        <title>Draft genome and description of Waterburya agarophytonicola gen. nov. sp. nov. (Pleurocapsales, Cyanobacteria): a seaweed symbiont.</title>
        <authorList>
            <person name="Bonthond G."/>
            <person name="Shalygin S."/>
            <person name="Bayer T."/>
            <person name="Weinberger F."/>
        </authorList>
    </citation>
    <scope>NUCLEOTIDE SEQUENCE</scope>
    <source>
        <strain evidence="2">KI4</strain>
    </source>
</reference>
<dbReference type="Proteomes" id="UP000729733">
    <property type="component" value="Unassembled WGS sequence"/>
</dbReference>
<accession>A0A964FGM5</accession>
<dbReference type="RefSeq" id="WP_229642193.1">
    <property type="nucleotide sequence ID" value="NZ_JADWDC010000067.1"/>
</dbReference>
<proteinExistence type="predicted"/>
<dbReference type="PANTHER" id="PTHR37953:SF1">
    <property type="entry name" value="UPF0127 PROTEIN MJ1496"/>
    <property type="match status" value="1"/>
</dbReference>
<dbReference type="PROSITE" id="PS51257">
    <property type="entry name" value="PROKAR_LIPOPROTEIN"/>
    <property type="match status" value="1"/>
</dbReference>
<dbReference type="EMBL" id="JADWDC010000067">
    <property type="protein sequence ID" value="MCC0179095.1"/>
    <property type="molecule type" value="Genomic_DNA"/>
</dbReference>
<evidence type="ECO:0000256" key="1">
    <source>
        <dbReference type="SAM" id="SignalP"/>
    </source>
</evidence>
<comment type="caution">
    <text evidence="2">The sequence shown here is derived from an EMBL/GenBank/DDBJ whole genome shotgun (WGS) entry which is preliminary data.</text>
</comment>
<name>A0A964FGM5_9CYAN</name>
<keyword evidence="1" id="KW-0732">Signal</keyword>
<sequence>MKLKLNLSIVLLVLLSSCSTLTDARKTIANASEEVKQGQTLPITAMAKIGGETIQLEVASSPEQQGIGLMFRESLGDNRGMLFPFGMERNARFWMKNVPISLDMIFLNGDRIVGIAADVPPCTTEPCPIYGPEALVDNVIELRGGRAEELGIEINNKILIKHLDSLQQQNN</sequence>
<keyword evidence="3" id="KW-1185">Reference proteome</keyword>
<protein>
    <submittedName>
        <fullName evidence="2">DUF192 domain-containing protein</fullName>
    </submittedName>
</protein>
<gene>
    <name evidence="2" type="ORF">I4641_19180</name>
</gene>
<organism evidence="2 3">
    <name type="scientific">Waterburya agarophytonicola KI4</name>
    <dbReference type="NCBI Taxonomy" id="2874699"/>
    <lineage>
        <taxon>Bacteria</taxon>
        <taxon>Bacillati</taxon>
        <taxon>Cyanobacteriota</taxon>
        <taxon>Cyanophyceae</taxon>
        <taxon>Pleurocapsales</taxon>
        <taxon>Hyellaceae</taxon>
        <taxon>Waterburya</taxon>
        <taxon>Waterburya agarophytonicola</taxon>
    </lineage>
</organism>
<dbReference type="InterPro" id="IPR003795">
    <property type="entry name" value="DUF192"/>
</dbReference>
<dbReference type="Pfam" id="PF02643">
    <property type="entry name" value="DUF192"/>
    <property type="match status" value="1"/>
</dbReference>
<dbReference type="AlphaFoldDB" id="A0A964FGM5"/>
<feature type="chain" id="PRO_5037983372" evidence="1">
    <location>
        <begin position="23"/>
        <end position="171"/>
    </location>
</feature>
<feature type="signal peptide" evidence="1">
    <location>
        <begin position="1"/>
        <end position="22"/>
    </location>
</feature>